<comment type="caution">
    <text evidence="3">The sequence shown here is derived from an EMBL/GenBank/DDBJ whole genome shotgun (WGS) entry which is preliminary data.</text>
</comment>
<evidence type="ECO:0000256" key="1">
    <source>
        <dbReference type="SAM" id="MobiDB-lite"/>
    </source>
</evidence>
<sequence length="316" mass="30377">MALQLENVATALATAQRSCDAEIAVVDNGLHELDDAIGAAEANDEDAQELRDGAVAMVGVALGDVQATRDGYAATMATAQASIEAVQTAGNAGADGGAGVLGSPGENSARGAEGDGGAGGLGLPGTVPAPTGSPKKDTTRRDVILGSAGAITGGTADGVGKAVEKVLAEGPKTGPGAPSPTLTKFLQDPTIRGVELKGLSRLGRVAGAAGAIPAVFTDHADGNSWSEAVFRESAGTGIGLYAGAATGGFVADMLAAGAIGSVVPGAGTAVGLVVGAGVGAFAAFKGSAIAGDVWEWTADNVVGGAIRGLKSVFGSG</sequence>
<dbReference type="Proteomes" id="UP001519535">
    <property type="component" value="Unassembled WGS sequence"/>
</dbReference>
<proteinExistence type="predicted"/>
<gene>
    <name evidence="3" type="ORF">KIH27_04510</name>
</gene>
<name>A0ABS5RF02_9MYCO</name>
<dbReference type="EMBL" id="JAHCLR010000005">
    <property type="protein sequence ID" value="MBS9532848.1"/>
    <property type="molecule type" value="Genomic_DNA"/>
</dbReference>
<evidence type="ECO:0000259" key="2">
    <source>
        <dbReference type="Pfam" id="PF22905"/>
    </source>
</evidence>
<accession>A0ABS5RF02</accession>
<evidence type="ECO:0000313" key="3">
    <source>
        <dbReference type="EMBL" id="MBS9532848.1"/>
    </source>
</evidence>
<keyword evidence="4" id="KW-1185">Reference proteome</keyword>
<organism evidence="3 4">
    <name type="scientific">Mycolicibacter acidiphilus</name>
    <dbReference type="NCBI Taxonomy" id="2835306"/>
    <lineage>
        <taxon>Bacteria</taxon>
        <taxon>Bacillati</taxon>
        <taxon>Actinomycetota</taxon>
        <taxon>Actinomycetes</taxon>
        <taxon>Mycobacteriales</taxon>
        <taxon>Mycobacteriaceae</taxon>
        <taxon>Mycolicibacter</taxon>
    </lineage>
</organism>
<protein>
    <recommendedName>
        <fullName evidence="2">Predicted hydrolase N-terminal domain-containing protein</fullName>
    </recommendedName>
</protein>
<dbReference type="Pfam" id="PF22905">
    <property type="entry name" value="Hydro_N_hd"/>
    <property type="match status" value="1"/>
</dbReference>
<evidence type="ECO:0000313" key="4">
    <source>
        <dbReference type="Proteomes" id="UP001519535"/>
    </source>
</evidence>
<feature type="region of interest" description="Disordered" evidence="1">
    <location>
        <begin position="97"/>
        <end position="140"/>
    </location>
</feature>
<feature type="compositionally biased region" description="Gly residues" evidence="1">
    <location>
        <begin position="114"/>
        <end position="123"/>
    </location>
</feature>
<dbReference type="InterPro" id="IPR054469">
    <property type="entry name" value="Pred_hydrolase_N"/>
</dbReference>
<feature type="domain" description="Predicted hydrolase N-terminal" evidence="2">
    <location>
        <begin position="2"/>
        <end position="83"/>
    </location>
</feature>
<reference evidence="3 4" key="1">
    <citation type="submission" date="2021-05" db="EMBL/GenBank/DDBJ databases">
        <title>Mycobacterium acidophilum sp. nov., an extremely acid-tolerant member of the genus Mycobacterium.</title>
        <authorList>
            <person name="Xia J."/>
        </authorList>
    </citation>
    <scope>NUCLEOTIDE SEQUENCE [LARGE SCALE GENOMIC DNA]</scope>
    <source>
        <strain evidence="3 4">M1</strain>
    </source>
</reference>